<feature type="signal peptide" evidence="4">
    <location>
        <begin position="1"/>
        <end position="22"/>
    </location>
</feature>
<dbReference type="KEGG" id="lhi:JP39_10445"/>
<keyword evidence="2" id="KW-0813">Transport</keyword>
<name>A0A0K2LEP3_9LACO</name>
<dbReference type="SUPFAM" id="SSF53850">
    <property type="entry name" value="Periplasmic binding protein-like II"/>
    <property type="match status" value="1"/>
</dbReference>
<dbReference type="Gene3D" id="3.10.105.10">
    <property type="entry name" value="Dipeptide-binding Protein, Domain 3"/>
    <property type="match status" value="1"/>
</dbReference>
<dbReference type="PANTHER" id="PTHR30290:SF9">
    <property type="entry name" value="OLIGOPEPTIDE-BINDING PROTEIN APPA"/>
    <property type="match status" value="1"/>
</dbReference>
<dbReference type="GO" id="GO:1904680">
    <property type="term" value="F:peptide transmembrane transporter activity"/>
    <property type="evidence" value="ECO:0007669"/>
    <property type="project" value="TreeGrafter"/>
</dbReference>
<sequence>MVKTKTKLASVAITFLAALTLAGCSNNSSSESSDAAVKLSTAYNNKAATNKNATKNGTLKLAIVNNAPFQGITDPILASNAEDAEAFAPGGQNNLFNVDKNYKIIDGGLANQKLDRKAKTATITIRKDAKWSNGSPVTAKDVEYAYEVLGNKETTSQQYSSDFEDIEGMTEYHKGKADTISGITFPDGETGKVAVIHFKQMAPSMKFSGNSYIWGSIEPYEYIKDVPIAKLASSEQIRKNPIFVGPYKLDKVVEGESTSWSPNKFYYGKKAQIGHITLNVVSMNNIDKALQSKKYDTVAPSVAGALGGTDYKNLKNLKGYSKVGQPALGYSYFAFNLGHYDTKTGKNVADPNKKMANKSLRQAMMYALNVDQVSKKFGNGIKWRANTLLPPVFNKYYDKSAKGYPLNIKKANKLLDDAGYKKRNGSKWRSDPKGKKLVIYFGAMTSSATTEATYQDYLQQWHKVGLDVKYTSGKPVEMNSFYDTLQKPEQNKMDIWLGAWSLSSEPSQSQLYGDTAAFNMGHFTTAKNTKLINQMNDNGAWNDKTRAKTFKEWQEYMNNQAGVVGEQFNYAWQPVNNRVKGFDLSPANDEFYSNLTLTSSKLK</sequence>
<dbReference type="CDD" id="cd08510">
    <property type="entry name" value="PBP2_Lactococcal_OppA_like"/>
    <property type="match status" value="1"/>
</dbReference>
<dbReference type="PIRSF" id="PIRSF002741">
    <property type="entry name" value="MppA"/>
    <property type="match status" value="1"/>
</dbReference>
<dbReference type="EMBL" id="CP012559">
    <property type="protein sequence ID" value="ALB29740.1"/>
    <property type="molecule type" value="Genomic_DNA"/>
</dbReference>
<evidence type="ECO:0000256" key="4">
    <source>
        <dbReference type="SAM" id="SignalP"/>
    </source>
</evidence>
<dbReference type="InterPro" id="IPR039424">
    <property type="entry name" value="SBP_5"/>
</dbReference>
<dbReference type="GO" id="GO:0042597">
    <property type="term" value="C:periplasmic space"/>
    <property type="evidence" value="ECO:0007669"/>
    <property type="project" value="UniProtKB-ARBA"/>
</dbReference>
<dbReference type="GO" id="GO:0015833">
    <property type="term" value="P:peptide transport"/>
    <property type="evidence" value="ECO:0007669"/>
    <property type="project" value="TreeGrafter"/>
</dbReference>
<dbReference type="InterPro" id="IPR000914">
    <property type="entry name" value="SBP_5_dom"/>
</dbReference>
<evidence type="ECO:0000256" key="1">
    <source>
        <dbReference type="ARBA" id="ARBA00005695"/>
    </source>
</evidence>
<protein>
    <submittedName>
        <fullName evidence="6">Peptide ABC transporter substrate-binding protein</fullName>
    </submittedName>
</protein>
<evidence type="ECO:0000259" key="5">
    <source>
        <dbReference type="Pfam" id="PF00496"/>
    </source>
</evidence>
<evidence type="ECO:0000313" key="6">
    <source>
        <dbReference type="EMBL" id="ALB29740.1"/>
    </source>
</evidence>
<accession>A0A0K2LEP3</accession>
<comment type="similarity">
    <text evidence="1">Belongs to the bacterial solute-binding protein 5 family.</text>
</comment>
<dbReference type="RefSeq" id="WP_041501117.1">
    <property type="nucleotide sequence ID" value="NZ_BJDV01000005.1"/>
</dbReference>
<proteinExistence type="inferred from homology"/>
<dbReference type="Pfam" id="PF00496">
    <property type="entry name" value="SBP_bac_5"/>
    <property type="match status" value="1"/>
</dbReference>
<reference evidence="6 7" key="1">
    <citation type="submission" date="2015-08" db="EMBL/GenBank/DDBJ databases">
        <title>Genomic sequence of Lactobacillus heilongjiangensis DSM 28069, isolated from Chinese traditional pickle.</title>
        <authorList>
            <person name="Jiang X."/>
            <person name="Zheng B."/>
            <person name="Cheng H."/>
        </authorList>
    </citation>
    <scope>NUCLEOTIDE SEQUENCE [LARGE SCALE GENOMIC DNA]</scope>
    <source>
        <strain evidence="6 7">DSM 28069</strain>
    </source>
</reference>
<organism evidence="6 7">
    <name type="scientific">Companilactobacillus heilongjiangensis</name>
    <dbReference type="NCBI Taxonomy" id="1074467"/>
    <lineage>
        <taxon>Bacteria</taxon>
        <taxon>Bacillati</taxon>
        <taxon>Bacillota</taxon>
        <taxon>Bacilli</taxon>
        <taxon>Lactobacillales</taxon>
        <taxon>Lactobacillaceae</taxon>
        <taxon>Companilactobacillus</taxon>
    </lineage>
</organism>
<gene>
    <name evidence="6" type="ORF">JP39_10445</name>
</gene>
<dbReference type="AlphaFoldDB" id="A0A0K2LEP3"/>
<keyword evidence="7" id="KW-1185">Reference proteome</keyword>
<dbReference type="InterPro" id="IPR030678">
    <property type="entry name" value="Peptide/Ni-bd"/>
</dbReference>
<dbReference type="OrthoDB" id="9796817at2"/>
<dbReference type="PROSITE" id="PS51257">
    <property type="entry name" value="PROKAR_LIPOPROTEIN"/>
    <property type="match status" value="1"/>
</dbReference>
<dbReference type="Gene3D" id="3.40.190.10">
    <property type="entry name" value="Periplasmic binding protein-like II"/>
    <property type="match status" value="1"/>
</dbReference>
<dbReference type="GO" id="GO:0043190">
    <property type="term" value="C:ATP-binding cassette (ABC) transporter complex"/>
    <property type="evidence" value="ECO:0007669"/>
    <property type="project" value="InterPro"/>
</dbReference>
<keyword evidence="3 4" id="KW-0732">Signal</keyword>
<dbReference type="STRING" id="1074467.JP39_10445"/>
<dbReference type="PANTHER" id="PTHR30290">
    <property type="entry name" value="PERIPLASMIC BINDING COMPONENT OF ABC TRANSPORTER"/>
    <property type="match status" value="1"/>
</dbReference>
<dbReference type="Proteomes" id="UP000061546">
    <property type="component" value="Chromosome"/>
</dbReference>
<feature type="domain" description="Solute-binding protein family 5" evidence="5">
    <location>
        <begin position="108"/>
        <end position="515"/>
    </location>
</feature>
<evidence type="ECO:0000313" key="7">
    <source>
        <dbReference type="Proteomes" id="UP000061546"/>
    </source>
</evidence>
<evidence type="ECO:0000256" key="2">
    <source>
        <dbReference type="ARBA" id="ARBA00022448"/>
    </source>
</evidence>
<feature type="chain" id="PRO_5039365536" evidence="4">
    <location>
        <begin position="23"/>
        <end position="603"/>
    </location>
</feature>
<evidence type="ECO:0000256" key="3">
    <source>
        <dbReference type="ARBA" id="ARBA00022729"/>
    </source>
</evidence>